<evidence type="ECO:0000313" key="3">
    <source>
        <dbReference type="Proteomes" id="UP000253606"/>
    </source>
</evidence>
<evidence type="ECO:0000313" key="2">
    <source>
        <dbReference type="EMBL" id="AXC13129.1"/>
    </source>
</evidence>
<evidence type="ECO:0000256" key="1">
    <source>
        <dbReference type="SAM" id="MobiDB-lite"/>
    </source>
</evidence>
<dbReference type="EMBL" id="CP030840">
    <property type="protein sequence ID" value="AXC13129.1"/>
    <property type="molecule type" value="Genomic_DNA"/>
</dbReference>
<accession>A0A2Z5G217</accession>
<proteinExistence type="predicted"/>
<name>A0A2Z5G217_9BACT</name>
<keyword evidence="3" id="KW-1185">Reference proteome</keyword>
<sequence length="42" mass="4809">MVKLGDLNDHIQTGFSEEHDDRERRNFPARSAGFGVFFARGK</sequence>
<reference evidence="2 3" key="1">
    <citation type="journal article" date="2018" name="Front. Microbiol.">
        <title>Hydrolytic Capabilities as a Key to Environmental Success: Chitinolytic and Cellulolytic Acidobacteria From Acidic Sub-arctic Soils and Boreal Peatlands.</title>
        <authorList>
            <person name="Belova S.E."/>
            <person name="Ravin N.V."/>
            <person name="Pankratov T.A."/>
            <person name="Rakitin A.L."/>
            <person name="Ivanova A.A."/>
            <person name="Beletsky A.V."/>
            <person name="Mardanov A.V."/>
            <person name="Sinninghe Damste J.S."/>
            <person name="Dedysh S.N."/>
        </authorList>
    </citation>
    <scope>NUCLEOTIDE SEQUENCE [LARGE SCALE GENOMIC DNA]</scope>
    <source>
        <strain evidence="2 3">SBC82</strain>
    </source>
</reference>
<feature type="region of interest" description="Disordered" evidence="1">
    <location>
        <begin position="1"/>
        <end position="24"/>
    </location>
</feature>
<organism evidence="2 3">
    <name type="scientific">Acidisarcina polymorpha</name>
    <dbReference type="NCBI Taxonomy" id="2211140"/>
    <lineage>
        <taxon>Bacteria</taxon>
        <taxon>Pseudomonadati</taxon>
        <taxon>Acidobacteriota</taxon>
        <taxon>Terriglobia</taxon>
        <taxon>Terriglobales</taxon>
        <taxon>Acidobacteriaceae</taxon>
        <taxon>Acidisarcina</taxon>
    </lineage>
</organism>
<dbReference type="AlphaFoldDB" id="A0A2Z5G217"/>
<gene>
    <name evidence="2" type="ORF">ACPOL_3850</name>
</gene>
<dbReference type="KEGG" id="abas:ACPOL_3850"/>
<dbReference type="Proteomes" id="UP000253606">
    <property type="component" value="Chromosome"/>
</dbReference>
<protein>
    <submittedName>
        <fullName evidence="2">Uncharacterized protein</fullName>
    </submittedName>
</protein>